<feature type="domain" description="HTH tetR-type" evidence="5">
    <location>
        <begin position="9"/>
        <end position="69"/>
    </location>
</feature>
<evidence type="ECO:0000256" key="1">
    <source>
        <dbReference type="ARBA" id="ARBA00023015"/>
    </source>
</evidence>
<dbReference type="InterPro" id="IPR050109">
    <property type="entry name" value="HTH-type_TetR-like_transc_reg"/>
</dbReference>
<sequence length="179" mass="19506">MGVRDEARAETMARIMAAAREQIATVGGAGLSMRAVAREVGLVSSAVYRYFPTRDALLTALIIESYERLGAHLAALPPRWRERAAGFRDWARKHPFEFQLIYGTPIPDYRAPEETIPAAATAIAPFLALADVADAVPELAQLVGFIGLELAGHFVGSEPPAEELFDRTLERQMATLGSR</sequence>
<evidence type="ECO:0000313" key="6">
    <source>
        <dbReference type="EMBL" id="QGF22957.1"/>
    </source>
</evidence>
<protein>
    <submittedName>
        <fullName evidence="6">TetR family transcriptional regulator</fullName>
    </submittedName>
</protein>
<dbReference type="AlphaFoldDB" id="A0A5Q2FB61"/>
<proteinExistence type="predicted"/>
<accession>A0A5Q2FB61</accession>
<keyword evidence="1" id="KW-0805">Transcription regulation</keyword>
<evidence type="ECO:0000313" key="7">
    <source>
        <dbReference type="Proteomes" id="UP000386847"/>
    </source>
</evidence>
<dbReference type="SUPFAM" id="SSF48498">
    <property type="entry name" value="Tetracyclin repressor-like, C-terminal domain"/>
    <property type="match status" value="1"/>
</dbReference>
<dbReference type="InterPro" id="IPR036271">
    <property type="entry name" value="Tet_transcr_reg_TetR-rel_C_sf"/>
</dbReference>
<dbReference type="GO" id="GO:0000976">
    <property type="term" value="F:transcription cis-regulatory region binding"/>
    <property type="evidence" value="ECO:0007669"/>
    <property type="project" value="TreeGrafter"/>
</dbReference>
<gene>
    <name evidence="6" type="ORF">Rai3103_03945</name>
</gene>
<dbReference type="Pfam" id="PF13305">
    <property type="entry name" value="TetR_C_33"/>
    <property type="match status" value="1"/>
</dbReference>
<keyword evidence="2 4" id="KW-0238">DNA-binding</keyword>
<keyword evidence="7" id="KW-1185">Reference proteome</keyword>
<evidence type="ECO:0000256" key="2">
    <source>
        <dbReference type="ARBA" id="ARBA00023125"/>
    </source>
</evidence>
<dbReference type="PROSITE" id="PS50977">
    <property type="entry name" value="HTH_TETR_2"/>
    <property type="match status" value="1"/>
</dbReference>
<dbReference type="PANTHER" id="PTHR30055">
    <property type="entry name" value="HTH-TYPE TRANSCRIPTIONAL REGULATOR RUTR"/>
    <property type="match status" value="1"/>
</dbReference>
<dbReference type="Gene3D" id="1.10.357.10">
    <property type="entry name" value="Tetracycline Repressor, domain 2"/>
    <property type="match status" value="1"/>
</dbReference>
<name>A0A5Q2FB61_9ACTN</name>
<dbReference type="Pfam" id="PF00440">
    <property type="entry name" value="TetR_N"/>
    <property type="match status" value="1"/>
</dbReference>
<dbReference type="PANTHER" id="PTHR30055:SF243">
    <property type="entry name" value="HTH-TYPE TRANSCRIPTIONAL REGULATOR RV1816"/>
    <property type="match status" value="1"/>
</dbReference>
<dbReference type="KEGG" id="rain:Rai3103_03945"/>
<dbReference type="Proteomes" id="UP000386847">
    <property type="component" value="Chromosome"/>
</dbReference>
<dbReference type="InterPro" id="IPR025996">
    <property type="entry name" value="MT1864/Rv1816-like_C"/>
</dbReference>
<reference evidence="6 7" key="1">
    <citation type="submission" date="2019-10" db="EMBL/GenBank/DDBJ databases">
        <title>Genomic analysis of Raineyella sp. CBA3103.</title>
        <authorList>
            <person name="Roh S.W."/>
        </authorList>
    </citation>
    <scope>NUCLEOTIDE SEQUENCE [LARGE SCALE GENOMIC DNA]</scope>
    <source>
        <strain evidence="6 7">CBA3103</strain>
    </source>
</reference>
<dbReference type="GO" id="GO:0003700">
    <property type="term" value="F:DNA-binding transcription factor activity"/>
    <property type="evidence" value="ECO:0007669"/>
    <property type="project" value="TreeGrafter"/>
</dbReference>
<evidence type="ECO:0000256" key="4">
    <source>
        <dbReference type="PROSITE-ProRule" id="PRU00335"/>
    </source>
</evidence>
<dbReference type="PRINTS" id="PR00455">
    <property type="entry name" value="HTHTETR"/>
</dbReference>
<organism evidence="6 7">
    <name type="scientific">Raineyella fluvialis</name>
    <dbReference type="NCBI Taxonomy" id="2662261"/>
    <lineage>
        <taxon>Bacteria</taxon>
        <taxon>Bacillati</taxon>
        <taxon>Actinomycetota</taxon>
        <taxon>Actinomycetes</taxon>
        <taxon>Propionibacteriales</taxon>
        <taxon>Propionibacteriaceae</taxon>
        <taxon>Raineyella</taxon>
    </lineage>
</organism>
<evidence type="ECO:0000259" key="5">
    <source>
        <dbReference type="PROSITE" id="PS50977"/>
    </source>
</evidence>
<dbReference type="RefSeq" id="WP_153571484.1">
    <property type="nucleotide sequence ID" value="NZ_CP045725.1"/>
</dbReference>
<feature type="DNA-binding region" description="H-T-H motif" evidence="4">
    <location>
        <begin position="32"/>
        <end position="51"/>
    </location>
</feature>
<dbReference type="InterPro" id="IPR009057">
    <property type="entry name" value="Homeodomain-like_sf"/>
</dbReference>
<evidence type="ECO:0000256" key="3">
    <source>
        <dbReference type="ARBA" id="ARBA00023163"/>
    </source>
</evidence>
<dbReference type="EMBL" id="CP045725">
    <property type="protein sequence ID" value="QGF22957.1"/>
    <property type="molecule type" value="Genomic_DNA"/>
</dbReference>
<keyword evidence="3" id="KW-0804">Transcription</keyword>
<dbReference type="InterPro" id="IPR001647">
    <property type="entry name" value="HTH_TetR"/>
</dbReference>
<dbReference type="SUPFAM" id="SSF46689">
    <property type="entry name" value="Homeodomain-like"/>
    <property type="match status" value="1"/>
</dbReference>